<dbReference type="InterPro" id="IPR035965">
    <property type="entry name" value="PAS-like_dom_sf"/>
</dbReference>
<evidence type="ECO:0000256" key="5">
    <source>
        <dbReference type="ARBA" id="ARBA00022553"/>
    </source>
</evidence>
<dbReference type="CDD" id="cd00130">
    <property type="entry name" value="PAS"/>
    <property type="match status" value="1"/>
</dbReference>
<dbReference type="CDD" id="cd18774">
    <property type="entry name" value="PDC2_HK_sensor"/>
    <property type="match status" value="1"/>
</dbReference>
<evidence type="ECO:0000256" key="9">
    <source>
        <dbReference type="ARBA" id="ARBA00022692"/>
    </source>
</evidence>
<evidence type="ECO:0000256" key="17">
    <source>
        <dbReference type="ARBA" id="ARBA00059827"/>
    </source>
</evidence>
<evidence type="ECO:0000256" key="6">
    <source>
        <dbReference type="ARBA" id="ARBA00022630"/>
    </source>
</evidence>
<dbReference type="InterPro" id="IPR036890">
    <property type="entry name" value="HATPase_C_sf"/>
</dbReference>
<name>A0A5B2TB59_9PROT</name>
<dbReference type="GO" id="GO:0005524">
    <property type="term" value="F:ATP binding"/>
    <property type="evidence" value="ECO:0007669"/>
    <property type="project" value="UniProtKB-KW"/>
</dbReference>
<keyword evidence="16 19" id="KW-0472">Membrane</keyword>
<dbReference type="InterPro" id="IPR011102">
    <property type="entry name" value="Sig_transdc_His_kinase_HWE"/>
</dbReference>
<keyword evidence="11" id="KW-0547">Nucleotide-binding</keyword>
<evidence type="ECO:0000259" key="20">
    <source>
        <dbReference type="PROSITE" id="PS50112"/>
    </source>
</evidence>
<feature type="transmembrane region" description="Helical" evidence="19">
    <location>
        <begin position="21"/>
        <end position="41"/>
    </location>
</feature>
<dbReference type="Pfam" id="PF02743">
    <property type="entry name" value="dCache_1"/>
    <property type="match status" value="1"/>
</dbReference>
<sequence length="710" mass="75542">MGIGQKAGKRGGVILGLRSHLLGLVVVAFLPALAVGGLASWQAVTGHLEAFQVQLRDTARALATAADREFEARIAALTTLAESPLLDAPLADLSAFHPHAQRAAAALGTPIVIIGPDNRQLLNTSLPPGTPLPLTQTAVPYSGALQSGRPAVTNLLQAASDQAAIVAVLVPIRRDGRTLATLSTRITPDRLQRLLEAQKFENGRFAALVDGNGRIVGRSLADLVPGTRAASWYMAGVASNTGWMSGPGVDGRGVVTAFSALTAGSGWTVAVAAPSELYLASWGVPLAAILLGGAVALGLASLLALALAHRILRPLQVLTDAANAVAEGRQQALAQAADAAQPPARVTEFKALRDALTRAAQTLAGRNRDLAASEARLRAIVETAVDAIVVIDEKGTVHSFNGAAETIFRYPAEEVIGRNVSVIMGAGDAARHDGHLARFMATGERRIIGIGREVEGHRRDGSAVPLDLSIAEWRDGEGQRFLTGIMRDISSKKAEEERRLLLAREVDHRAKNLLAVVQSVIRLTPRESAEAFAQSVEARVMALARVQSLLAEENWAGAELRAVAERELAPYRLGNNGSAVQIRAEGPVVMLPAEAVQPVAMILHELIANAAKHGALREVGGQVELRWRVEPAPAARGDDMLCLEWTERGEHFRDVAPRRRGFGTRLINATVQHQLGGTLTQRWETGAMRCELRLRLRPARKKEEVLFGAA</sequence>
<dbReference type="PANTHER" id="PTHR41523">
    <property type="entry name" value="TWO-COMPONENT SYSTEM SENSOR PROTEIN"/>
    <property type="match status" value="1"/>
</dbReference>
<feature type="transmembrane region" description="Helical" evidence="19">
    <location>
        <begin position="282"/>
        <end position="308"/>
    </location>
</feature>
<keyword evidence="7" id="KW-0288">FMN</keyword>
<dbReference type="EC" id="2.7.13.3" evidence="3"/>
<evidence type="ECO:0000256" key="19">
    <source>
        <dbReference type="SAM" id="Phobius"/>
    </source>
</evidence>
<keyword evidence="14 19" id="KW-1133">Transmembrane helix</keyword>
<feature type="domain" description="PAC" evidence="21">
    <location>
        <begin position="450"/>
        <end position="501"/>
    </location>
</feature>
<dbReference type="PROSITE" id="PS50885">
    <property type="entry name" value="HAMP"/>
    <property type="match status" value="1"/>
</dbReference>
<dbReference type="InterPro" id="IPR000014">
    <property type="entry name" value="PAS"/>
</dbReference>
<gene>
    <name evidence="23" type="ORF">F0Q34_20065</name>
</gene>
<dbReference type="InterPro" id="IPR003660">
    <property type="entry name" value="HAMP_dom"/>
</dbReference>
<comment type="caution">
    <text evidence="23">The sequence shown here is derived from an EMBL/GenBank/DDBJ whole genome shotgun (WGS) entry which is preliminary data.</text>
</comment>
<evidence type="ECO:0000259" key="22">
    <source>
        <dbReference type="PROSITE" id="PS50885"/>
    </source>
</evidence>
<dbReference type="InterPro" id="IPR013767">
    <property type="entry name" value="PAS_fold"/>
</dbReference>
<organism evidence="23 24">
    <name type="scientific">Teichococcus oryzae</name>
    <dbReference type="NCBI Taxonomy" id="1608942"/>
    <lineage>
        <taxon>Bacteria</taxon>
        <taxon>Pseudomonadati</taxon>
        <taxon>Pseudomonadota</taxon>
        <taxon>Alphaproteobacteria</taxon>
        <taxon>Acetobacterales</taxon>
        <taxon>Roseomonadaceae</taxon>
        <taxon>Roseomonas</taxon>
    </lineage>
</organism>
<dbReference type="InterPro" id="IPR033479">
    <property type="entry name" value="dCache_1"/>
</dbReference>
<evidence type="ECO:0000256" key="4">
    <source>
        <dbReference type="ARBA" id="ARBA00022475"/>
    </source>
</evidence>
<dbReference type="AlphaFoldDB" id="A0A5B2TB59"/>
<evidence type="ECO:0000256" key="13">
    <source>
        <dbReference type="ARBA" id="ARBA00022840"/>
    </source>
</evidence>
<evidence type="ECO:0000256" key="12">
    <source>
        <dbReference type="ARBA" id="ARBA00022777"/>
    </source>
</evidence>
<comment type="catalytic activity">
    <reaction evidence="1">
        <text>ATP + protein L-histidine = ADP + protein N-phospho-L-histidine.</text>
        <dbReference type="EC" id="2.7.13.3"/>
    </reaction>
</comment>
<evidence type="ECO:0000256" key="18">
    <source>
        <dbReference type="ARBA" id="ARBA00070616"/>
    </source>
</evidence>
<evidence type="ECO:0000256" key="1">
    <source>
        <dbReference type="ARBA" id="ARBA00000085"/>
    </source>
</evidence>
<evidence type="ECO:0000256" key="16">
    <source>
        <dbReference type="ARBA" id="ARBA00023136"/>
    </source>
</evidence>
<protein>
    <recommendedName>
        <fullName evidence="18">Sensor protein FixL</fullName>
        <ecNumber evidence="3">2.7.13.3</ecNumber>
    </recommendedName>
</protein>
<feature type="domain" description="PAS" evidence="20">
    <location>
        <begin position="373"/>
        <end position="419"/>
    </location>
</feature>
<dbReference type="FunFam" id="3.30.450.20:FF:000060">
    <property type="entry name" value="Sensor protein FixL"/>
    <property type="match status" value="1"/>
</dbReference>
<dbReference type="SMART" id="SM00091">
    <property type="entry name" value="PAS"/>
    <property type="match status" value="1"/>
</dbReference>
<feature type="domain" description="HAMP" evidence="22">
    <location>
        <begin position="309"/>
        <end position="368"/>
    </location>
</feature>
<keyword evidence="9 19" id="KW-0812">Transmembrane</keyword>
<dbReference type="SUPFAM" id="SSF55785">
    <property type="entry name" value="PYP-like sensor domain (PAS domain)"/>
    <property type="match status" value="1"/>
</dbReference>
<dbReference type="Gene3D" id="3.30.565.10">
    <property type="entry name" value="Histidine kinase-like ATPase, C-terminal domain"/>
    <property type="match status" value="1"/>
</dbReference>
<dbReference type="SMART" id="SM00911">
    <property type="entry name" value="HWE_HK"/>
    <property type="match status" value="1"/>
</dbReference>
<dbReference type="Pfam" id="PF00989">
    <property type="entry name" value="PAS"/>
    <property type="match status" value="1"/>
</dbReference>
<dbReference type="Pfam" id="PF07536">
    <property type="entry name" value="HWE_HK"/>
    <property type="match status" value="1"/>
</dbReference>
<evidence type="ECO:0000256" key="10">
    <source>
        <dbReference type="ARBA" id="ARBA00022737"/>
    </source>
</evidence>
<accession>A0A5B2TB59</accession>
<dbReference type="OrthoDB" id="5287260at2"/>
<dbReference type="PANTHER" id="PTHR41523:SF8">
    <property type="entry name" value="ETHYLENE RESPONSE SENSOR PROTEIN"/>
    <property type="match status" value="1"/>
</dbReference>
<keyword evidence="24" id="KW-1185">Reference proteome</keyword>
<dbReference type="Gene3D" id="3.30.450.20">
    <property type="entry name" value="PAS domain"/>
    <property type="match status" value="1"/>
</dbReference>
<reference evidence="23 24" key="1">
    <citation type="journal article" date="2015" name="Int. J. Syst. Evol. Microbiol.">
        <title>Roseomonas oryzae sp. nov., isolated from paddy rhizosphere soil.</title>
        <authorList>
            <person name="Ramaprasad E.V."/>
            <person name="Sasikala Ch."/>
            <person name="Ramana Ch.V."/>
        </authorList>
    </citation>
    <scope>NUCLEOTIDE SEQUENCE [LARGE SCALE GENOMIC DNA]</scope>
    <source>
        <strain evidence="23 24">KCTC 42542</strain>
    </source>
</reference>
<evidence type="ECO:0000259" key="21">
    <source>
        <dbReference type="PROSITE" id="PS50113"/>
    </source>
</evidence>
<keyword evidence="4" id="KW-1003">Cell membrane</keyword>
<proteinExistence type="predicted"/>
<evidence type="ECO:0000256" key="14">
    <source>
        <dbReference type="ARBA" id="ARBA00022989"/>
    </source>
</evidence>
<dbReference type="PROSITE" id="PS50113">
    <property type="entry name" value="PAC"/>
    <property type="match status" value="1"/>
</dbReference>
<evidence type="ECO:0000256" key="8">
    <source>
        <dbReference type="ARBA" id="ARBA00022679"/>
    </source>
</evidence>
<dbReference type="Proteomes" id="UP000322110">
    <property type="component" value="Unassembled WGS sequence"/>
</dbReference>
<keyword evidence="13" id="KW-0067">ATP-binding</keyword>
<comment type="function">
    <text evidence="17">Putative oxygen sensor; modulates the activity of FixJ, a transcriptional activator of nitrogen fixation fixK gene. FixL probably acts as a kinase that phosphorylates FixJ.</text>
</comment>
<evidence type="ECO:0000313" key="24">
    <source>
        <dbReference type="Proteomes" id="UP000322110"/>
    </source>
</evidence>
<comment type="subcellular location">
    <subcellularLocation>
        <location evidence="2">Cell membrane</location>
        <topology evidence="2">Multi-pass membrane protein</topology>
    </subcellularLocation>
</comment>
<dbReference type="GO" id="GO:0007165">
    <property type="term" value="P:signal transduction"/>
    <property type="evidence" value="ECO:0007669"/>
    <property type="project" value="InterPro"/>
</dbReference>
<dbReference type="GO" id="GO:0005886">
    <property type="term" value="C:plasma membrane"/>
    <property type="evidence" value="ECO:0007669"/>
    <property type="project" value="UniProtKB-SubCell"/>
</dbReference>
<keyword evidence="6" id="KW-0285">Flavoprotein</keyword>
<dbReference type="GO" id="GO:0004673">
    <property type="term" value="F:protein histidine kinase activity"/>
    <property type="evidence" value="ECO:0007669"/>
    <property type="project" value="UniProtKB-EC"/>
</dbReference>
<keyword evidence="12" id="KW-0418">Kinase</keyword>
<keyword evidence="10" id="KW-0677">Repeat</keyword>
<dbReference type="NCBIfam" id="TIGR00229">
    <property type="entry name" value="sensory_box"/>
    <property type="match status" value="1"/>
</dbReference>
<evidence type="ECO:0000256" key="3">
    <source>
        <dbReference type="ARBA" id="ARBA00012438"/>
    </source>
</evidence>
<evidence type="ECO:0000256" key="2">
    <source>
        <dbReference type="ARBA" id="ARBA00004651"/>
    </source>
</evidence>
<dbReference type="RefSeq" id="WP_149814122.1">
    <property type="nucleotide sequence ID" value="NZ_VUKA01000027.1"/>
</dbReference>
<dbReference type="Gene3D" id="6.10.340.10">
    <property type="match status" value="1"/>
</dbReference>
<dbReference type="PROSITE" id="PS50112">
    <property type="entry name" value="PAS"/>
    <property type="match status" value="1"/>
</dbReference>
<keyword evidence="8" id="KW-0808">Transferase</keyword>
<dbReference type="EMBL" id="VUKA01000027">
    <property type="protein sequence ID" value="KAA2211429.1"/>
    <property type="molecule type" value="Genomic_DNA"/>
</dbReference>
<evidence type="ECO:0000313" key="23">
    <source>
        <dbReference type="EMBL" id="KAA2211429.1"/>
    </source>
</evidence>
<dbReference type="InterPro" id="IPR000700">
    <property type="entry name" value="PAS-assoc_C"/>
</dbReference>
<evidence type="ECO:0000256" key="15">
    <source>
        <dbReference type="ARBA" id="ARBA00023026"/>
    </source>
</evidence>
<keyword evidence="5" id="KW-0597">Phosphoprotein</keyword>
<keyword evidence="15" id="KW-0843">Virulence</keyword>
<evidence type="ECO:0000256" key="11">
    <source>
        <dbReference type="ARBA" id="ARBA00022741"/>
    </source>
</evidence>
<dbReference type="GO" id="GO:0006355">
    <property type="term" value="P:regulation of DNA-templated transcription"/>
    <property type="evidence" value="ECO:0007669"/>
    <property type="project" value="InterPro"/>
</dbReference>
<evidence type="ECO:0000256" key="7">
    <source>
        <dbReference type="ARBA" id="ARBA00022643"/>
    </source>
</evidence>